<dbReference type="PANTHER" id="PTHR46033:SF8">
    <property type="entry name" value="PROTEIN MAINTENANCE OF MERISTEMS-LIKE"/>
    <property type="match status" value="1"/>
</dbReference>
<keyword evidence="3" id="KW-1185">Reference proteome</keyword>
<dbReference type="Proteomes" id="UP000828251">
    <property type="component" value="Unassembled WGS sequence"/>
</dbReference>
<protein>
    <recommendedName>
        <fullName evidence="1">Aminotransferase-like plant mobile domain-containing protein</fullName>
    </recommendedName>
</protein>
<organism evidence="2 3">
    <name type="scientific">Gossypium stocksii</name>
    <dbReference type="NCBI Taxonomy" id="47602"/>
    <lineage>
        <taxon>Eukaryota</taxon>
        <taxon>Viridiplantae</taxon>
        <taxon>Streptophyta</taxon>
        <taxon>Embryophyta</taxon>
        <taxon>Tracheophyta</taxon>
        <taxon>Spermatophyta</taxon>
        <taxon>Magnoliopsida</taxon>
        <taxon>eudicotyledons</taxon>
        <taxon>Gunneridae</taxon>
        <taxon>Pentapetalae</taxon>
        <taxon>rosids</taxon>
        <taxon>malvids</taxon>
        <taxon>Malvales</taxon>
        <taxon>Malvaceae</taxon>
        <taxon>Malvoideae</taxon>
        <taxon>Gossypium</taxon>
    </lineage>
</organism>
<name>A0A9D3W1N0_9ROSI</name>
<dbReference type="OrthoDB" id="981154at2759"/>
<sequence length="165" mass="18646">MDASLIYFDYNHIFAAQLAMCTITLDGVALKLCLSVDRLVITGSAVVRGKVDLSMAILGKVSNRFKGAQISINWLEKIFDKLLDDSTEEVIQQYAQAFIMRLIGGILMLDNSRNLVHIRWLRHLMDFSECTKLSWGSSVLSTLYRELRRANQLDKMSISGCLLLL</sequence>
<feature type="domain" description="Aminotransferase-like plant mobile" evidence="1">
    <location>
        <begin position="14"/>
        <end position="165"/>
    </location>
</feature>
<dbReference type="InterPro" id="IPR044824">
    <property type="entry name" value="MAIN-like"/>
</dbReference>
<proteinExistence type="predicted"/>
<evidence type="ECO:0000259" key="1">
    <source>
        <dbReference type="Pfam" id="PF10536"/>
    </source>
</evidence>
<accession>A0A9D3W1N0</accession>
<reference evidence="2 3" key="1">
    <citation type="journal article" date="2021" name="Plant Biotechnol. J.">
        <title>Multi-omics assisted identification of the key and species-specific regulatory components of drought-tolerant mechanisms in Gossypium stocksii.</title>
        <authorList>
            <person name="Yu D."/>
            <person name="Ke L."/>
            <person name="Zhang D."/>
            <person name="Wu Y."/>
            <person name="Sun Y."/>
            <person name="Mei J."/>
            <person name="Sun J."/>
            <person name="Sun Y."/>
        </authorList>
    </citation>
    <scope>NUCLEOTIDE SEQUENCE [LARGE SCALE GENOMIC DNA]</scope>
    <source>
        <strain evidence="3">cv. E1</strain>
        <tissue evidence="2">Leaf</tissue>
    </source>
</reference>
<dbReference type="InterPro" id="IPR019557">
    <property type="entry name" value="AminoTfrase-like_pln_mobile"/>
</dbReference>
<dbReference type="PANTHER" id="PTHR46033">
    <property type="entry name" value="PROTEIN MAIN-LIKE 2"/>
    <property type="match status" value="1"/>
</dbReference>
<dbReference type="Pfam" id="PF10536">
    <property type="entry name" value="PMD"/>
    <property type="match status" value="1"/>
</dbReference>
<gene>
    <name evidence="2" type="ORF">J1N35_011119</name>
</gene>
<evidence type="ECO:0000313" key="3">
    <source>
        <dbReference type="Proteomes" id="UP000828251"/>
    </source>
</evidence>
<evidence type="ECO:0000313" key="2">
    <source>
        <dbReference type="EMBL" id="KAH1107351.1"/>
    </source>
</evidence>
<dbReference type="AlphaFoldDB" id="A0A9D3W1N0"/>
<dbReference type="EMBL" id="JAIQCV010000004">
    <property type="protein sequence ID" value="KAH1107351.1"/>
    <property type="molecule type" value="Genomic_DNA"/>
</dbReference>
<dbReference type="GO" id="GO:0010073">
    <property type="term" value="P:meristem maintenance"/>
    <property type="evidence" value="ECO:0007669"/>
    <property type="project" value="InterPro"/>
</dbReference>
<comment type="caution">
    <text evidence="2">The sequence shown here is derived from an EMBL/GenBank/DDBJ whole genome shotgun (WGS) entry which is preliminary data.</text>
</comment>